<gene>
    <name evidence="2" type="ORF">BSF38_04049</name>
</gene>
<dbReference type="PANTHER" id="PTHR40115">
    <property type="entry name" value="INNER MEMBRANE PROTEIN WITH PEPSY TM HELIX"/>
    <property type="match status" value="1"/>
</dbReference>
<dbReference type="EMBL" id="CP019082">
    <property type="protein sequence ID" value="APW62503.1"/>
    <property type="molecule type" value="Genomic_DNA"/>
</dbReference>
<organism evidence="2 3">
    <name type="scientific">Paludisphaera borealis</name>
    <dbReference type="NCBI Taxonomy" id="1387353"/>
    <lineage>
        <taxon>Bacteria</taxon>
        <taxon>Pseudomonadati</taxon>
        <taxon>Planctomycetota</taxon>
        <taxon>Planctomycetia</taxon>
        <taxon>Isosphaerales</taxon>
        <taxon>Isosphaeraceae</taxon>
        <taxon>Paludisphaera</taxon>
    </lineage>
</organism>
<feature type="transmembrane region" description="Helical" evidence="1">
    <location>
        <begin position="21"/>
        <end position="45"/>
    </location>
</feature>
<dbReference type="RefSeq" id="WP_237170538.1">
    <property type="nucleotide sequence ID" value="NZ_CP019082.1"/>
</dbReference>
<dbReference type="InterPro" id="IPR032307">
    <property type="entry name" value="PepSY_TM-like_2"/>
</dbReference>
<accession>A0A1U7CUF2</accession>
<sequence>MIVTETPAAGRPRRRRLAIRFAAFIRWLHIYVSMFGLIAVLFFSVTGVTLNHPDWFLGEMESRSDVEGRIDPKLLIPASPSGEVAKLEVVEHLRKAHDVRGALVEFKVDDAECLVAFKGPGYAADAFINRDDGKYTLSQTAHGLVGVINDLHKGRDSGPVWSLVVDVSALLLVVISLSGLILIFYLKLRRVPGVVVAIAGGFVVGLLYWFGVP</sequence>
<evidence type="ECO:0000313" key="2">
    <source>
        <dbReference type="EMBL" id="APW62503.1"/>
    </source>
</evidence>
<dbReference type="AlphaFoldDB" id="A0A1U7CUF2"/>
<keyword evidence="3" id="KW-1185">Reference proteome</keyword>
<reference evidence="3" key="1">
    <citation type="submission" date="2016-12" db="EMBL/GenBank/DDBJ databases">
        <title>Comparative genomics of four Isosphaeraceae planctomycetes: a common pool of plasmids and glycoside hydrolase genes.</title>
        <authorList>
            <person name="Ivanova A."/>
        </authorList>
    </citation>
    <scope>NUCLEOTIDE SEQUENCE [LARGE SCALE GENOMIC DNA]</scope>
    <source>
        <strain evidence="3">PX4</strain>
    </source>
</reference>
<name>A0A1U7CUF2_9BACT</name>
<dbReference type="KEGG" id="pbor:BSF38_04049"/>
<dbReference type="PANTHER" id="PTHR40115:SF1">
    <property type="entry name" value="INNER MEMBRANE PROTEIN WITH PEPSY TM HELIX"/>
    <property type="match status" value="1"/>
</dbReference>
<evidence type="ECO:0000256" key="1">
    <source>
        <dbReference type="SAM" id="Phobius"/>
    </source>
</evidence>
<proteinExistence type="predicted"/>
<keyword evidence="1" id="KW-0812">Transmembrane</keyword>
<dbReference type="STRING" id="1387353.BSF38_04049"/>
<keyword evidence="1" id="KW-0472">Membrane</keyword>
<keyword evidence="1" id="KW-1133">Transmembrane helix</keyword>
<feature type="transmembrane region" description="Helical" evidence="1">
    <location>
        <begin position="160"/>
        <end position="186"/>
    </location>
</feature>
<feature type="transmembrane region" description="Helical" evidence="1">
    <location>
        <begin position="193"/>
        <end position="211"/>
    </location>
</feature>
<protein>
    <recommendedName>
        <fullName evidence="4">Peptidase</fullName>
    </recommendedName>
</protein>
<evidence type="ECO:0000313" key="3">
    <source>
        <dbReference type="Proteomes" id="UP000186309"/>
    </source>
</evidence>
<evidence type="ECO:0008006" key="4">
    <source>
        <dbReference type="Google" id="ProtNLM"/>
    </source>
</evidence>
<dbReference type="Pfam" id="PF16357">
    <property type="entry name" value="PepSY_TM_like_2"/>
    <property type="match status" value="1"/>
</dbReference>
<dbReference type="Proteomes" id="UP000186309">
    <property type="component" value="Chromosome"/>
</dbReference>